<dbReference type="CDD" id="cd06257">
    <property type="entry name" value="DnaJ"/>
    <property type="match status" value="1"/>
</dbReference>
<feature type="compositionally biased region" description="Low complexity" evidence="2">
    <location>
        <begin position="177"/>
        <end position="189"/>
    </location>
</feature>
<dbReference type="FunFam" id="1.10.287.110:FF:000107">
    <property type="entry name" value="Related to DJP1-DnaJ-like protein"/>
    <property type="match status" value="1"/>
</dbReference>
<dbReference type="InterPro" id="IPR036869">
    <property type="entry name" value="J_dom_sf"/>
</dbReference>
<dbReference type="EMBL" id="KZ819189">
    <property type="protein sequence ID" value="PWZ02226.1"/>
    <property type="molecule type" value="Genomic_DNA"/>
</dbReference>
<feature type="region of interest" description="Disordered" evidence="2">
    <location>
        <begin position="436"/>
        <end position="474"/>
    </location>
</feature>
<dbReference type="InterPro" id="IPR001623">
    <property type="entry name" value="DnaJ_domain"/>
</dbReference>
<accession>A0A317XV61</accession>
<reference evidence="4 5" key="1">
    <citation type="journal article" date="2018" name="Mol. Biol. Evol.">
        <title>Broad Genomic Sampling Reveals a Smut Pathogenic Ancestry of the Fungal Clade Ustilaginomycotina.</title>
        <authorList>
            <person name="Kijpornyongpan T."/>
            <person name="Mondo S.J."/>
            <person name="Barry K."/>
            <person name="Sandor L."/>
            <person name="Lee J."/>
            <person name="Lipzen A."/>
            <person name="Pangilinan J."/>
            <person name="LaButti K."/>
            <person name="Hainaut M."/>
            <person name="Henrissat B."/>
            <person name="Grigoriev I.V."/>
            <person name="Spatafora J.W."/>
            <person name="Aime M.C."/>
        </authorList>
    </citation>
    <scope>NUCLEOTIDE SEQUENCE [LARGE SCALE GENOMIC DNA]</scope>
    <source>
        <strain evidence="4 5">MCA 3645</strain>
    </source>
</reference>
<feature type="compositionally biased region" description="Low complexity" evidence="2">
    <location>
        <begin position="1"/>
        <end position="29"/>
    </location>
</feature>
<dbReference type="GO" id="GO:0005829">
    <property type="term" value="C:cytosol"/>
    <property type="evidence" value="ECO:0007669"/>
    <property type="project" value="TreeGrafter"/>
</dbReference>
<evidence type="ECO:0000313" key="4">
    <source>
        <dbReference type="EMBL" id="PWZ02226.1"/>
    </source>
</evidence>
<dbReference type="PROSITE" id="PS50076">
    <property type="entry name" value="DNAJ_2"/>
    <property type="match status" value="1"/>
</dbReference>
<dbReference type="FunCoup" id="A0A317XV61">
    <property type="interactions" value="293"/>
</dbReference>
<gene>
    <name evidence="4" type="ORF">BCV70DRAFT_215600</name>
</gene>
<feature type="region of interest" description="Disordered" evidence="2">
    <location>
        <begin position="156"/>
        <end position="189"/>
    </location>
</feature>
<feature type="coiled-coil region" evidence="1">
    <location>
        <begin position="206"/>
        <end position="256"/>
    </location>
</feature>
<evidence type="ECO:0000313" key="5">
    <source>
        <dbReference type="Proteomes" id="UP000246740"/>
    </source>
</evidence>
<dbReference type="OrthoDB" id="552049at2759"/>
<feature type="compositionally biased region" description="Basic residues" evidence="2">
    <location>
        <begin position="455"/>
        <end position="464"/>
    </location>
</feature>
<dbReference type="Gene3D" id="1.10.287.110">
    <property type="entry name" value="DnaJ domain"/>
    <property type="match status" value="1"/>
</dbReference>
<dbReference type="InterPro" id="IPR052814">
    <property type="entry name" value="Peroxisomal_DnaJ"/>
</dbReference>
<keyword evidence="1" id="KW-0175">Coiled coil</keyword>
<dbReference type="InParanoid" id="A0A317XV61"/>
<dbReference type="Pfam" id="PF00226">
    <property type="entry name" value="DnaJ"/>
    <property type="match status" value="1"/>
</dbReference>
<dbReference type="PANTHER" id="PTHR45006:SF1">
    <property type="entry name" value="DNAJ-LIKE PROTEIN 1"/>
    <property type="match status" value="1"/>
</dbReference>
<dbReference type="GO" id="GO:0016558">
    <property type="term" value="P:protein import into peroxisome matrix"/>
    <property type="evidence" value="ECO:0007669"/>
    <property type="project" value="TreeGrafter"/>
</dbReference>
<dbReference type="Proteomes" id="UP000246740">
    <property type="component" value="Unassembled WGS sequence"/>
</dbReference>
<dbReference type="SUPFAM" id="SSF46565">
    <property type="entry name" value="Chaperone J-domain"/>
    <property type="match status" value="1"/>
</dbReference>
<organism evidence="4 5">
    <name type="scientific">Testicularia cyperi</name>
    <dbReference type="NCBI Taxonomy" id="1882483"/>
    <lineage>
        <taxon>Eukaryota</taxon>
        <taxon>Fungi</taxon>
        <taxon>Dikarya</taxon>
        <taxon>Basidiomycota</taxon>
        <taxon>Ustilaginomycotina</taxon>
        <taxon>Ustilaginomycetes</taxon>
        <taxon>Ustilaginales</taxon>
        <taxon>Anthracoideaceae</taxon>
        <taxon>Testicularia</taxon>
    </lineage>
</organism>
<dbReference type="InterPro" id="IPR026894">
    <property type="entry name" value="DnaJ_X"/>
</dbReference>
<protein>
    <submittedName>
        <fullName evidence="4">DnaJ-domain-containing protein</fullName>
    </submittedName>
</protein>
<dbReference type="AlphaFoldDB" id="A0A317XV61"/>
<feature type="domain" description="J" evidence="3">
    <location>
        <begin position="43"/>
        <end position="104"/>
    </location>
</feature>
<evidence type="ECO:0000256" key="2">
    <source>
        <dbReference type="SAM" id="MobiDB-lite"/>
    </source>
</evidence>
<proteinExistence type="predicted"/>
<feature type="compositionally biased region" description="Basic and acidic residues" evidence="2">
    <location>
        <begin position="158"/>
        <end position="171"/>
    </location>
</feature>
<dbReference type="SMART" id="SM00271">
    <property type="entry name" value="DnaJ"/>
    <property type="match status" value="1"/>
</dbReference>
<dbReference type="PANTHER" id="PTHR45006">
    <property type="entry name" value="DNAJ-LIKE PROTEIN 1"/>
    <property type="match status" value="1"/>
</dbReference>
<sequence length="474" mass="52402">MADTTTPAAPAAEPAIPAAATPAAEPNTARDISRDGAKIADMEYYDLLGVRGDASDIELKKAYRKAAIKNHPDKGGDEETFKMIGEAYRVLSDNHLRADYDKYGKKKPTDEVGLKEATDMFGSLFGGERFVDLIGEISLIKDFSKASEIMMTEEEKEELEKQMKADQKKAGGETAVEPETATPEAAAASAGDAAAAKAAEAGASSAEIAEAKKKEDIKQKQKLTAEQKAKLEELEKEKEENERKRVQDLSQKLKDRIRPFVEAKHPGDKDDSETQLFERKMKEEAEDLKLESFGVELLHAIGNIYVMKATTWIKTKKHSFLGFGGFMSRMKERGSVVKETWGMLGSALNVKASMDELARRQEKGEIPEDELRALEQDMSGKMLLATWRGTRFEVSSILRQVCDNVLNEKGVSDKVLFNRAQAILFLGMIYKAVQPDEGDDERRELERLVAEAAGKNKKKNKKDKKTSGTASPVA</sequence>
<feature type="region of interest" description="Disordered" evidence="2">
    <location>
        <begin position="1"/>
        <end position="34"/>
    </location>
</feature>
<feature type="compositionally biased region" description="Basic and acidic residues" evidence="2">
    <location>
        <begin position="440"/>
        <end position="449"/>
    </location>
</feature>
<name>A0A317XV61_9BASI</name>
<evidence type="ECO:0000259" key="3">
    <source>
        <dbReference type="PROSITE" id="PS50076"/>
    </source>
</evidence>
<dbReference type="Pfam" id="PF14308">
    <property type="entry name" value="DnaJ-X"/>
    <property type="match status" value="1"/>
</dbReference>
<dbReference type="STRING" id="1882483.A0A317XV61"/>
<keyword evidence="5" id="KW-1185">Reference proteome</keyword>
<dbReference type="PRINTS" id="PR00625">
    <property type="entry name" value="JDOMAIN"/>
</dbReference>
<evidence type="ECO:0000256" key="1">
    <source>
        <dbReference type="SAM" id="Coils"/>
    </source>
</evidence>